<comment type="caution">
    <text evidence="4">The sequence shown here is derived from an EMBL/GenBank/DDBJ whole genome shotgun (WGS) entry which is preliminary data.</text>
</comment>
<dbReference type="PANTHER" id="PTHR32097">
    <property type="entry name" value="CAMP-BINDING PROTEIN 1-RELATED"/>
    <property type="match status" value="1"/>
</dbReference>
<accession>A0A175R6T1</accession>
<protein>
    <submittedName>
        <fullName evidence="4">Chemical-damaging agent resistance protein C</fullName>
    </submittedName>
</protein>
<evidence type="ECO:0000256" key="2">
    <source>
        <dbReference type="ARBA" id="ARBA00022686"/>
    </source>
</evidence>
<evidence type="ECO:0000313" key="5">
    <source>
        <dbReference type="Proteomes" id="UP000078272"/>
    </source>
</evidence>
<dbReference type="InterPro" id="IPR003325">
    <property type="entry name" value="TerD"/>
</dbReference>
<dbReference type="InterPro" id="IPR051324">
    <property type="entry name" value="Stress/Tellurium_Resist"/>
</dbReference>
<dbReference type="CDD" id="cd06974">
    <property type="entry name" value="TerD_like"/>
    <property type="match status" value="1"/>
</dbReference>
<dbReference type="RefSeq" id="WP_058635750.1">
    <property type="nucleotide sequence ID" value="NZ_LDPZ01000033.1"/>
</dbReference>
<dbReference type="Pfam" id="PF02342">
    <property type="entry name" value="TerD"/>
    <property type="match status" value="1"/>
</dbReference>
<comment type="similarity">
    <text evidence="1">Belongs to the CAPAB/TerDEXZ family.</text>
</comment>
<sequence length="192" mass="20622">MSISLGKGGNISLSKEVPSLVKIAVGLGWDPKRTDGRDFDLDSSAFVLNADGRALSESHFVFYNNLKSPDGAVVHTGDNKTGQGDGDDEVLTVDLKALPSEAARIAFTVTIHEAQARSQNFGQVGGSFIRIVDAATGREITRYDLNEDYSTQTAMIFGEVYRHNGEWKFRAVGEGYAGGLKAMAAQYGLNAN</sequence>
<reference evidence="4 5" key="1">
    <citation type="journal article" date="2016" name="Front. Microbiol.">
        <title>Genomic Resource of Rice Seed Associated Bacteria.</title>
        <authorList>
            <person name="Midha S."/>
            <person name="Bansal K."/>
            <person name="Sharma S."/>
            <person name="Kumar N."/>
            <person name="Patil P.P."/>
            <person name="Chaudhry V."/>
            <person name="Patil P.B."/>
        </authorList>
    </citation>
    <scope>NUCLEOTIDE SEQUENCE [LARGE SCALE GENOMIC DNA]</scope>
    <source>
        <strain evidence="4 5">NS226</strain>
    </source>
</reference>
<dbReference type="AlphaFoldDB" id="A0A175R6T1"/>
<dbReference type="Gene3D" id="2.60.60.30">
    <property type="entry name" value="sav2460 like domains"/>
    <property type="match status" value="1"/>
</dbReference>
<dbReference type="FunFam" id="2.60.60.30:FF:000001">
    <property type="entry name" value="Tellurium resistance protein TerD"/>
    <property type="match status" value="1"/>
</dbReference>
<dbReference type="STRING" id="401562.NS365_22270"/>
<evidence type="ECO:0000256" key="1">
    <source>
        <dbReference type="ARBA" id="ARBA00008775"/>
    </source>
</evidence>
<dbReference type="PATRIC" id="fig|401562.3.peg.2836"/>
<organism evidence="4 5">
    <name type="scientific">Aureimonas ureilytica</name>
    <dbReference type="NCBI Taxonomy" id="401562"/>
    <lineage>
        <taxon>Bacteria</taxon>
        <taxon>Pseudomonadati</taxon>
        <taxon>Pseudomonadota</taxon>
        <taxon>Alphaproteobacteria</taxon>
        <taxon>Hyphomicrobiales</taxon>
        <taxon>Aurantimonadaceae</taxon>
        <taxon>Aureimonas</taxon>
    </lineage>
</organism>
<dbReference type="PANTHER" id="PTHR32097:SF4">
    <property type="entry name" value="GENERAL STRESS PROTEIN 16U"/>
    <property type="match status" value="1"/>
</dbReference>
<evidence type="ECO:0000313" key="4">
    <source>
        <dbReference type="EMBL" id="KTQ91816.1"/>
    </source>
</evidence>
<dbReference type="GO" id="GO:0046690">
    <property type="term" value="P:response to tellurium ion"/>
    <property type="evidence" value="ECO:0007669"/>
    <property type="project" value="UniProtKB-KW"/>
</dbReference>
<feature type="domain" description="TerD" evidence="3">
    <location>
        <begin position="1"/>
        <end position="187"/>
    </location>
</feature>
<proteinExistence type="inferred from homology"/>
<keyword evidence="2" id="KW-0778">Tellurium resistance</keyword>
<evidence type="ECO:0000259" key="3">
    <source>
        <dbReference type="Pfam" id="PF02342"/>
    </source>
</evidence>
<dbReference type="OrthoDB" id="570928at2"/>
<name>A0A175R6T1_9HYPH</name>
<gene>
    <name evidence="4" type="ORF">NS226_15625</name>
</gene>
<dbReference type="Proteomes" id="UP000078272">
    <property type="component" value="Unassembled WGS sequence"/>
</dbReference>
<dbReference type="EMBL" id="LDPZ01000033">
    <property type="protein sequence ID" value="KTQ91816.1"/>
    <property type="molecule type" value="Genomic_DNA"/>
</dbReference>